<accession>A0A5E4TUJ2</accession>
<dbReference type="Gene3D" id="2.30.40.10">
    <property type="entry name" value="Urease, subunit C, domain 1"/>
    <property type="match status" value="1"/>
</dbReference>
<dbReference type="InterPro" id="IPR006680">
    <property type="entry name" value="Amidohydro-rel"/>
</dbReference>
<dbReference type="InterPro" id="IPR051781">
    <property type="entry name" value="Metallo-dep_Hydrolase"/>
</dbReference>
<dbReference type="InterPro" id="IPR057744">
    <property type="entry name" value="OTAase-like"/>
</dbReference>
<dbReference type="InterPro" id="IPR011059">
    <property type="entry name" value="Metal-dep_hydrolase_composite"/>
</dbReference>
<name>A0A5E4TUJ2_9BURK</name>
<gene>
    <name evidence="2" type="ORF">PMO31116_01628</name>
</gene>
<dbReference type="GO" id="GO:0016810">
    <property type="term" value="F:hydrolase activity, acting on carbon-nitrogen (but not peptide) bonds"/>
    <property type="evidence" value="ECO:0007669"/>
    <property type="project" value="InterPro"/>
</dbReference>
<proteinExistence type="predicted"/>
<keyword evidence="3" id="KW-1185">Reference proteome</keyword>
<dbReference type="AlphaFoldDB" id="A0A5E4TUJ2"/>
<dbReference type="SUPFAM" id="SSF51338">
    <property type="entry name" value="Composite domain of metallo-dependent hydrolases"/>
    <property type="match status" value="1"/>
</dbReference>
<feature type="domain" description="Amidohydrolase-related" evidence="1">
    <location>
        <begin position="54"/>
        <end position="405"/>
    </location>
</feature>
<sequence length="410" mass="42937">MSITLLRGGNVLDAAAGRLLERHDVAIDGARITAVSATPLDIPGATVIDVTGKTVMPGMIDCHVHVLASHPNLGTNASQPNVLTVLKSLPIMQGMLNRGFTTVRDAGGADWALQQAIEQGVIPGPRIFPSGKALSQTGGHGDFRPRSDTLEPCSCAFRAGAIGRVVDGVDPIRLAVREEIQKGATQIKLMASGGVASPVDPIANTQYSEDEIRAAVAEAEAAQTYVMAHAYTPKAIARAVRCGVRTIEHGNLCDVQTAQLMAEKGAYVVPTLVTYDALAKDGASLGLPPESVAKVESVQRAGRESLTIYRDAGVKMGFGSDLLGDMHKYQSDELTIRADVLGTAETLRSATVIGAEILNRVGELGVIAAGALADVLVVDGNPLESIDVLTGQGEGIRWVFKDGKVAKQPQ</sequence>
<dbReference type="Proteomes" id="UP000368474">
    <property type="component" value="Unassembled WGS sequence"/>
</dbReference>
<protein>
    <submittedName>
        <fullName evidence="2">Peptidase M38</fullName>
    </submittedName>
</protein>
<dbReference type="EMBL" id="CABPSD010000003">
    <property type="protein sequence ID" value="VVD91616.1"/>
    <property type="molecule type" value="Genomic_DNA"/>
</dbReference>
<dbReference type="InterPro" id="IPR032466">
    <property type="entry name" value="Metal_Hydrolase"/>
</dbReference>
<dbReference type="CDD" id="cd01299">
    <property type="entry name" value="Met_dep_hydrolase_A"/>
    <property type="match status" value="1"/>
</dbReference>
<evidence type="ECO:0000313" key="3">
    <source>
        <dbReference type="Proteomes" id="UP000368474"/>
    </source>
</evidence>
<dbReference type="Gene3D" id="3.20.20.140">
    <property type="entry name" value="Metal-dependent hydrolases"/>
    <property type="match status" value="1"/>
</dbReference>
<organism evidence="2 3">
    <name type="scientific">Pandoraea morbifera</name>
    <dbReference type="NCBI Taxonomy" id="2508300"/>
    <lineage>
        <taxon>Bacteria</taxon>
        <taxon>Pseudomonadati</taxon>
        <taxon>Pseudomonadota</taxon>
        <taxon>Betaproteobacteria</taxon>
        <taxon>Burkholderiales</taxon>
        <taxon>Burkholderiaceae</taxon>
        <taxon>Pandoraea</taxon>
    </lineage>
</organism>
<evidence type="ECO:0000313" key="2">
    <source>
        <dbReference type="EMBL" id="VVD91616.1"/>
    </source>
</evidence>
<dbReference type="PANTHER" id="PTHR43135">
    <property type="entry name" value="ALPHA-D-RIBOSE 1-METHYLPHOSPHONATE 5-TRIPHOSPHATE DIPHOSPHATASE"/>
    <property type="match status" value="1"/>
</dbReference>
<dbReference type="SUPFAM" id="SSF51556">
    <property type="entry name" value="Metallo-dependent hydrolases"/>
    <property type="match status" value="1"/>
</dbReference>
<evidence type="ECO:0000259" key="1">
    <source>
        <dbReference type="Pfam" id="PF01979"/>
    </source>
</evidence>
<dbReference type="RefSeq" id="WP_150566251.1">
    <property type="nucleotide sequence ID" value="NZ_CABPSD010000003.1"/>
</dbReference>
<reference evidence="2 3" key="1">
    <citation type="submission" date="2019-08" db="EMBL/GenBank/DDBJ databases">
        <authorList>
            <person name="Peeters C."/>
        </authorList>
    </citation>
    <scope>NUCLEOTIDE SEQUENCE [LARGE SCALE GENOMIC DNA]</scope>
    <source>
        <strain evidence="2 3">LMG 31116</strain>
    </source>
</reference>
<dbReference type="PANTHER" id="PTHR43135:SF3">
    <property type="entry name" value="ALPHA-D-RIBOSE 1-METHYLPHOSPHONATE 5-TRIPHOSPHATE DIPHOSPHATASE"/>
    <property type="match status" value="1"/>
</dbReference>
<dbReference type="Pfam" id="PF01979">
    <property type="entry name" value="Amidohydro_1"/>
    <property type="match status" value="1"/>
</dbReference>